<evidence type="ECO:0000313" key="3">
    <source>
        <dbReference type="Proteomes" id="UP000242765"/>
    </source>
</evidence>
<keyword evidence="3" id="KW-1185">Reference proteome</keyword>
<dbReference type="AlphaFoldDB" id="A0A1Y3CQT4"/>
<dbReference type="STRING" id="1977882.B9T28_02560"/>
<gene>
    <name evidence="2" type="ORF">B9T28_02560</name>
</gene>
<dbReference type="Proteomes" id="UP000242765">
    <property type="component" value="Unassembled WGS sequence"/>
</dbReference>
<feature type="transmembrane region" description="Helical" evidence="1">
    <location>
        <begin position="21"/>
        <end position="41"/>
    </location>
</feature>
<comment type="caution">
    <text evidence="2">The sequence shown here is derived from an EMBL/GenBank/DDBJ whole genome shotgun (WGS) entry which is preliminary data.</text>
</comment>
<evidence type="ECO:0000256" key="1">
    <source>
        <dbReference type="SAM" id="Phobius"/>
    </source>
</evidence>
<feature type="transmembrane region" description="Helical" evidence="1">
    <location>
        <begin position="47"/>
        <end position="70"/>
    </location>
</feature>
<evidence type="ECO:0000313" key="2">
    <source>
        <dbReference type="EMBL" id="OTG67525.1"/>
    </source>
</evidence>
<dbReference type="OrthoDB" id="6713417at2"/>
<keyword evidence="1" id="KW-1133">Transmembrane helix</keyword>
<feature type="transmembrane region" description="Helical" evidence="1">
    <location>
        <begin position="91"/>
        <end position="109"/>
    </location>
</feature>
<dbReference type="RefSeq" id="WP_086202376.1">
    <property type="nucleotide sequence ID" value="NZ_NEGB01000001.1"/>
</dbReference>
<accession>A0A1Y3CQT4</accession>
<keyword evidence="1" id="KW-0812">Transmembrane</keyword>
<keyword evidence="1" id="KW-0472">Membrane</keyword>
<name>A0A1Y3CQT4_9GAMM</name>
<dbReference type="EMBL" id="NEGB01000001">
    <property type="protein sequence ID" value="OTG67525.1"/>
    <property type="molecule type" value="Genomic_DNA"/>
</dbReference>
<protein>
    <submittedName>
        <fullName evidence="2">Uncharacterized protein</fullName>
    </submittedName>
</protein>
<proteinExistence type="predicted"/>
<sequence>MKALLLSDEINQFHWAMLKSVLLVLSLLPLSQFFLNLLQGIDASSQIILGFLAISIFTAFTIISFYSALSATIIQINQPSASVFEQQIMRIYRYLPMLCLTVMVSYLATQI</sequence>
<organism evidence="2 3">
    <name type="scientific">Acinetobacter silvestris</name>
    <dbReference type="NCBI Taxonomy" id="1977882"/>
    <lineage>
        <taxon>Bacteria</taxon>
        <taxon>Pseudomonadati</taxon>
        <taxon>Pseudomonadota</taxon>
        <taxon>Gammaproteobacteria</taxon>
        <taxon>Moraxellales</taxon>
        <taxon>Moraxellaceae</taxon>
        <taxon>Acinetobacter</taxon>
    </lineage>
</organism>
<reference evidence="2 3" key="1">
    <citation type="submission" date="2017-04" db="EMBL/GenBank/DDBJ databases">
        <title>High diversity of culturable Acinetobacter species in natural soil and water ecosystems.</title>
        <authorList>
            <person name="Nemec A."/>
            <person name="Radolfova-Krizova L."/>
        </authorList>
    </citation>
    <scope>NUCLEOTIDE SEQUENCE [LARGE SCALE GENOMIC DNA]</scope>
    <source>
        <strain evidence="2 3">ANC 4999</strain>
    </source>
</reference>